<evidence type="ECO:0000259" key="6">
    <source>
        <dbReference type="PROSITE" id="PS51059"/>
    </source>
</evidence>
<evidence type="ECO:0000256" key="2">
    <source>
        <dbReference type="ARBA" id="ARBA00023242"/>
    </source>
</evidence>
<organism evidence="7 8">
    <name type="scientific">Symbiodinium natans</name>
    <dbReference type="NCBI Taxonomy" id="878477"/>
    <lineage>
        <taxon>Eukaryota</taxon>
        <taxon>Sar</taxon>
        <taxon>Alveolata</taxon>
        <taxon>Dinophyceae</taxon>
        <taxon>Suessiales</taxon>
        <taxon>Symbiodiniaceae</taxon>
        <taxon>Symbiodinium</taxon>
    </lineage>
</organism>
<comment type="caution">
    <text evidence="7">The sequence shown here is derived from an EMBL/GenBank/DDBJ whole genome shotgun (WGS) entry which is preliminary data.</text>
</comment>
<comment type="similarity">
    <text evidence="3">Belongs to the ARTD/PARP family.</text>
</comment>
<dbReference type="GO" id="GO:0003950">
    <property type="term" value="F:NAD+ poly-ADP-ribosyltransferase activity"/>
    <property type="evidence" value="ECO:0007669"/>
    <property type="project" value="UniProtKB-UniRule"/>
</dbReference>
<protein>
    <recommendedName>
        <fullName evidence="4">Poly [ADP-ribose] polymerase</fullName>
        <shortName evidence="4">PARP</shortName>
        <ecNumber evidence="4">2.4.2.-</ecNumber>
    </recommendedName>
</protein>
<comment type="subcellular location">
    <subcellularLocation>
        <location evidence="1">Nucleus</location>
    </subcellularLocation>
</comment>
<accession>A0A812US38</accession>
<keyword evidence="2" id="KW-0539">Nucleus</keyword>
<proteinExistence type="inferred from homology"/>
<dbReference type="Proteomes" id="UP000604046">
    <property type="component" value="Unassembled WGS sequence"/>
</dbReference>
<evidence type="ECO:0000256" key="3">
    <source>
        <dbReference type="ARBA" id="ARBA00024347"/>
    </source>
</evidence>
<feature type="domain" description="PARP catalytic" evidence="6">
    <location>
        <begin position="265"/>
        <end position="453"/>
    </location>
</feature>
<dbReference type="InterPro" id="IPR051712">
    <property type="entry name" value="ARTD-AVP"/>
</dbReference>
<dbReference type="InterPro" id="IPR037197">
    <property type="entry name" value="WWE_dom_sf"/>
</dbReference>
<evidence type="ECO:0000256" key="1">
    <source>
        <dbReference type="ARBA" id="ARBA00004123"/>
    </source>
</evidence>
<keyword evidence="4" id="KW-0808">Transferase</keyword>
<evidence type="ECO:0000313" key="7">
    <source>
        <dbReference type="EMBL" id="CAE7582160.1"/>
    </source>
</evidence>
<dbReference type="SUPFAM" id="SSF56399">
    <property type="entry name" value="ADP-ribosylation"/>
    <property type="match status" value="1"/>
</dbReference>
<sequence>MAAWLSRGTGPAASAPALYASGGIANPHISDLIRGEYALNGLHHGKPLYKKEGLDDLGLSSQSMVIYFWDDRDGEVNHGWWIGPREGDMTVCAFNPSNRSPGDLTVPESGWCVPHDGGVDMLLTIQTLHTADECTGFDFELRWEFLASGDGKKENWQPMKRGMNDMLEKRWAEGWDLDVNLPDVFYVRSNGFAYAIDSYSMVQCNLRTGRVRDIRQSEKQLLLREKEELLAKVAQLELPDVKLWSQADHATQMLLQEAWRTSRQLQAKMCARLNHWDAAFSKIQEAVLGAWPPDHLADCVRMSHFRVVALHQVCNINIWKDYEFRKDQVRKELEGRENVPTVTSTLPAEVCSWAHLDARINEVLVIHGTTLDKTEDIASFGFDERLAHERGLYGQGVYFTDQSCKALQYSGAVKSPRNSSGEGCFIIARAILGHAKHAQGPLRSMKVEPAVRV</sequence>
<evidence type="ECO:0000259" key="5">
    <source>
        <dbReference type="PROSITE" id="PS50918"/>
    </source>
</evidence>
<dbReference type="AlphaFoldDB" id="A0A812US38"/>
<dbReference type="GO" id="GO:1990404">
    <property type="term" value="F:NAD+-protein mono-ADP-ribosyltransferase activity"/>
    <property type="evidence" value="ECO:0007669"/>
    <property type="project" value="TreeGrafter"/>
</dbReference>
<name>A0A812US38_9DINO</name>
<dbReference type="PROSITE" id="PS51059">
    <property type="entry name" value="PARP_CATALYTIC"/>
    <property type="match status" value="1"/>
</dbReference>
<dbReference type="Pfam" id="PF02825">
    <property type="entry name" value="WWE"/>
    <property type="match status" value="1"/>
</dbReference>
<gene>
    <name evidence="7" type="primary">TNKS2</name>
    <name evidence="7" type="ORF">SNAT2548_LOCUS33216</name>
</gene>
<dbReference type="Gene3D" id="3.90.228.10">
    <property type="match status" value="1"/>
</dbReference>
<dbReference type="EMBL" id="CAJNDS010002745">
    <property type="protein sequence ID" value="CAE7582160.1"/>
    <property type="molecule type" value="Genomic_DNA"/>
</dbReference>
<dbReference type="GO" id="GO:0005634">
    <property type="term" value="C:nucleus"/>
    <property type="evidence" value="ECO:0007669"/>
    <property type="project" value="UniProtKB-SubCell"/>
</dbReference>
<feature type="domain" description="WWE" evidence="5">
    <location>
        <begin position="129"/>
        <end position="216"/>
    </location>
</feature>
<dbReference type="EC" id="2.4.2.-" evidence="4"/>
<dbReference type="InterPro" id="IPR004170">
    <property type="entry name" value="WWE_dom"/>
</dbReference>
<dbReference type="OrthoDB" id="406509at2759"/>
<dbReference type="Gene3D" id="3.30.720.50">
    <property type="match status" value="1"/>
</dbReference>
<evidence type="ECO:0000313" key="8">
    <source>
        <dbReference type="Proteomes" id="UP000604046"/>
    </source>
</evidence>
<keyword evidence="4" id="KW-0520">NAD</keyword>
<dbReference type="Pfam" id="PF00644">
    <property type="entry name" value="PARP"/>
    <property type="match status" value="1"/>
</dbReference>
<evidence type="ECO:0000256" key="4">
    <source>
        <dbReference type="RuleBase" id="RU362114"/>
    </source>
</evidence>
<keyword evidence="4" id="KW-0328">Glycosyltransferase</keyword>
<dbReference type="PANTHER" id="PTHR45740">
    <property type="entry name" value="POLY [ADP-RIBOSE] POLYMERASE"/>
    <property type="match status" value="1"/>
</dbReference>
<dbReference type="PROSITE" id="PS50918">
    <property type="entry name" value="WWE"/>
    <property type="match status" value="1"/>
</dbReference>
<dbReference type="PANTHER" id="PTHR45740:SF2">
    <property type="entry name" value="POLY [ADP-RIBOSE] POLYMERASE"/>
    <property type="match status" value="1"/>
</dbReference>
<dbReference type="SUPFAM" id="SSF117839">
    <property type="entry name" value="WWE domain"/>
    <property type="match status" value="1"/>
</dbReference>
<reference evidence="7" key="1">
    <citation type="submission" date="2021-02" db="EMBL/GenBank/DDBJ databases">
        <authorList>
            <person name="Dougan E. K."/>
            <person name="Rhodes N."/>
            <person name="Thang M."/>
            <person name="Chan C."/>
        </authorList>
    </citation>
    <scope>NUCLEOTIDE SEQUENCE</scope>
</reference>
<keyword evidence="8" id="KW-1185">Reference proteome</keyword>
<dbReference type="InterPro" id="IPR012317">
    <property type="entry name" value="Poly(ADP-ribose)pol_cat_dom"/>
</dbReference>